<dbReference type="InterPro" id="IPR000269">
    <property type="entry name" value="Cu_amine_oxidase"/>
</dbReference>
<dbReference type="InterPro" id="IPR015328">
    <property type="entry name" value="DUF1965"/>
</dbReference>
<evidence type="ECO:0000259" key="12">
    <source>
        <dbReference type="Pfam" id="PF02727"/>
    </source>
</evidence>
<dbReference type="SUPFAM" id="SSF49998">
    <property type="entry name" value="Amine oxidase catalytic domain"/>
    <property type="match status" value="1"/>
</dbReference>
<dbReference type="Proteomes" id="UP000292702">
    <property type="component" value="Unassembled WGS sequence"/>
</dbReference>
<dbReference type="InterPro" id="IPR036460">
    <property type="entry name" value="Cu_amine_oxidase_C_sf"/>
</dbReference>
<dbReference type="AlphaFoldDB" id="A0A4R0RFB6"/>
<keyword evidence="3 9" id="KW-0479">Metal-binding</keyword>
<dbReference type="PANTHER" id="PTHR10638:SF20">
    <property type="entry name" value="AMINE OXIDASE"/>
    <property type="match status" value="1"/>
</dbReference>
<dbReference type="GO" id="GO:0005507">
    <property type="term" value="F:copper ion binding"/>
    <property type="evidence" value="ECO:0007669"/>
    <property type="project" value="InterPro"/>
</dbReference>
<name>A0A4R0RFB6_9APHY</name>
<organism evidence="14 15">
    <name type="scientific">Steccherinum ochraceum</name>
    <dbReference type="NCBI Taxonomy" id="92696"/>
    <lineage>
        <taxon>Eukaryota</taxon>
        <taxon>Fungi</taxon>
        <taxon>Dikarya</taxon>
        <taxon>Basidiomycota</taxon>
        <taxon>Agaricomycotina</taxon>
        <taxon>Agaricomycetes</taxon>
        <taxon>Polyporales</taxon>
        <taxon>Steccherinaceae</taxon>
        <taxon>Steccherinum</taxon>
    </lineage>
</organism>
<evidence type="ECO:0000256" key="8">
    <source>
        <dbReference type="PIRSR" id="PIRSR600269-51"/>
    </source>
</evidence>
<dbReference type="InterPro" id="IPR015798">
    <property type="entry name" value="Cu_amine_oxidase_C"/>
</dbReference>
<dbReference type="InterPro" id="IPR015800">
    <property type="entry name" value="Cu_amine_oxidase_N2"/>
</dbReference>
<feature type="active site" description="Schiff-base intermediate with substrate; via topaquinone" evidence="7">
    <location>
        <position position="506"/>
    </location>
</feature>
<evidence type="ECO:0000313" key="15">
    <source>
        <dbReference type="Proteomes" id="UP000292702"/>
    </source>
</evidence>
<feature type="domain" description="DUF1965" evidence="13">
    <location>
        <begin position="269"/>
        <end position="321"/>
    </location>
</feature>
<feature type="transmembrane region" description="Helical" evidence="10">
    <location>
        <begin position="32"/>
        <end position="52"/>
    </location>
</feature>
<dbReference type="SUPFAM" id="SSF54416">
    <property type="entry name" value="Amine oxidase N-terminal region"/>
    <property type="match status" value="2"/>
</dbReference>
<dbReference type="PANTHER" id="PTHR10638">
    <property type="entry name" value="COPPER AMINE OXIDASE"/>
    <property type="match status" value="1"/>
</dbReference>
<dbReference type="GO" id="GO:0005886">
    <property type="term" value="C:plasma membrane"/>
    <property type="evidence" value="ECO:0007669"/>
    <property type="project" value="TreeGrafter"/>
</dbReference>
<dbReference type="OrthoDB" id="3341590at2759"/>
<sequence>MWPTSGYELLKQSDSVGLPERGWLRHGSGRRIFVVILVIVGFITASLVVFPVQHLHITTEQTFIDTDGGALKQCPANLPQKASPPAPVNIWASLTVDETVTISQWLFANERSLNLTRGDQAGLNDNHIFLIEAYRPGKAAALAYLDSPSDRTLPKRFARVTVHHGAAAEPYISDYLVGPLPISRRTSMTPLTDIYQRDTIPYNARGFTGMPFAELLPLAEQILTPLKDVIKDLFGSHTLEAGATGPFSFDGEFRRVWVNWKRSGPGNWIQPVGFYQYIECSGTDPSQWKILKVVYNYQIFNSVSEFKEAYQNGTLKRQPQASNDGMDDTWTTRAKVGPPRDLDTLPGPRTVSFAGLRFRVDRATRYVSWMGWGMYLGFDRDMGLSLWDVRFRGERILYELSPQEAIAQYSGNDPAQTTTAWLDRYFGMGGMVHDLLPGYDCPHEAVFLPVTTHASQGSIRRERGICIFEKETGRPITRHLGYINGESGAVKGYVFTVRTVSTVGNYDYLFDYMFYIDGTIEVRVSASGYLQGAYWDPTQEGYGTRIHDIAMGSLHDHVINFKVDLDIAGADNSLLFTSTAQEEVQRPWFDDDWGQTVIQQKISRDYITNEDNAKIDFPTNLQGIYSIVNSARPNSWGLPRGYSIHPGDSPIRNTVVGSKRLLNNANWARYNFAVSKRKDTELSSSSMWNFNLPGAPPVDFHKFFDGENITQQDLVAWVNVGMHHLVKEILQPLVDPRHSHHVNRRNPKTLQIPAHNWLPRAPANYFDSDISMESTNAIVITASEKPGHAFEWDEYGVEQANCIPPRVPPFEFEDMNIVDLDGRESLAPKSVEQLKNSENVFRYLKVEL</sequence>
<keyword evidence="6 9" id="KW-0186">Copper</keyword>
<evidence type="ECO:0000256" key="9">
    <source>
        <dbReference type="RuleBase" id="RU000672"/>
    </source>
</evidence>
<gene>
    <name evidence="14" type="ORF">EIP91_005658</name>
</gene>
<dbReference type="GO" id="GO:0048038">
    <property type="term" value="F:quinone binding"/>
    <property type="evidence" value="ECO:0007669"/>
    <property type="project" value="InterPro"/>
</dbReference>
<accession>A0A4R0RFB6</accession>
<evidence type="ECO:0000256" key="3">
    <source>
        <dbReference type="ARBA" id="ARBA00022723"/>
    </source>
</evidence>
<dbReference type="PRINTS" id="PR00766">
    <property type="entry name" value="CUDAOXIDASE"/>
</dbReference>
<evidence type="ECO:0000256" key="2">
    <source>
        <dbReference type="ARBA" id="ARBA00007983"/>
    </source>
</evidence>
<keyword evidence="10" id="KW-0812">Transmembrane</keyword>
<comment type="cofactor">
    <cofactor evidence="9">
        <name>Cu cation</name>
        <dbReference type="ChEBI" id="CHEBI:23378"/>
    </cofactor>
    <text evidence="9">Contains 1 topaquinone per subunit.</text>
</comment>
<dbReference type="Pfam" id="PF02727">
    <property type="entry name" value="Cu_amine_oxidN2"/>
    <property type="match status" value="1"/>
</dbReference>
<evidence type="ECO:0000256" key="4">
    <source>
        <dbReference type="ARBA" id="ARBA00022772"/>
    </source>
</evidence>
<dbReference type="InterPro" id="IPR016182">
    <property type="entry name" value="Cu_amine_oxidase_N-reg"/>
</dbReference>
<protein>
    <recommendedName>
        <fullName evidence="9">Amine oxidase</fullName>
        <ecNumber evidence="9">1.4.3.-</ecNumber>
    </recommendedName>
</protein>
<evidence type="ECO:0000256" key="6">
    <source>
        <dbReference type="ARBA" id="ARBA00023008"/>
    </source>
</evidence>
<comment type="caution">
    <text evidence="14">The sequence shown here is derived from an EMBL/GenBank/DDBJ whole genome shotgun (WGS) entry which is preliminary data.</text>
</comment>
<dbReference type="Pfam" id="PF09248">
    <property type="entry name" value="DUF1965"/>
    <property type="match status" value="1"/>
</dbReference>
<evidence type="ECO:0000259" key="11">
    <source>
        <dbReference type="Pfam" id="PF01179"/>
    </source>
</evidence>
<dbReference type="GO" id="GO:0009308">
    <property type="term" value="P:amine metabolic process"/>
    <property type="evidence" value="ECO:0007669"/>
    <property type="project" value="UniProtKB-UniRule"/>
</dbReference>
<evidence type="ECO:0000313" key="14">
    <source>
        <dbReference type="EMBL" id="TCD63339.1"/>
    </source>
</evidence>
<evidence type="ECO:0000256" key="5">
    <source>
        <dbReference type="ARBA" id="ARBA00023002"/>
    </source>
</evidence>
<evidence type="ECO:0000259" key="13">
    <source>
        <dbReference type="Pfam" id="PF09248"/>
    </source>
</evidence>
<reference evidence="14 15" key="1">
    <citation type="submission" date="2018-11" db="EMBL/GenBank/DDBJ databases">
        <title>Genome assembly of Steccherinum ochraceum LE-BIN_3174, the white-rot fungus of the Steccherinaceae family (The Residual Polyporoid clade, Polyporales, Basidiomycota).</title>
        <authorList>
            <person name="Fedorova T.V."/>
            <person name="Glazunova O.A."/>
            <person name="Landesman E.O."/>
            <person name="Moiseenko K.V."/>
            <person name="Psurtseva N.V."/>
            <person name="Savinova O.S."/>
            <person name="Shakhova N.V."/>
            <person name="Tyazhelova T.V."/>
            <person name="Vasina D.V."/>
        </authorList>
    </citation>
    <scope>NUCLEOTIDE SEQUENCE [LARGE SCALE GENOMIC DNA]</scope>
    <source>
        <strain evidence="14 15">LE-BIN_3174</strain>
    </source>
</reference>
<dbReference type="Gene3D" id="3.10.450.40">
    <property type="match status" value="2"/>
</dbReference>
<keyword evidence="5 9" id="KW-0560">Oxidoreductase</keyword>
<dbReference type="STRING" id="92696.A0A4R0RFB6"/>
<evidence type="ECO:0000256" key="10">
    <source>
        <dbReference type="SAM" id="Phobius"/>
    </source>
</evidence>
<dbReference type="GO" id="GO:0008131">
    <property type="term" value="F:primary methylamine oxidase activity"/>
    <property type="evidence" value="ECO:0007669"/>
    <property type="project" value="InterPro"/>
</dbReference>
<feature type="domain" description="Copper amine oxidase N2-terminal" evidence="12">
    <location>
        <begin position="114"/>
        <end position="183"/>
    </location>
</feature>
<comment type="cofactor">
    <cofactor evidence="1">
        <name>Cu cation</name>
        <dbReference type="ChEBI" id="CHEBI:23378"/>
    </cofactor>
</comment>
<feature type="modified residue" description="2',4',5'-topaquinone" evidence="8">
    <location>
        <position position="506"/>
    </location>
</feature>
<keyword evidence="10" id="KW-0472">Membrane</keyword>
<keyword evidence="15" id="KW-1185">Reference proteome</keyword>
<comment type="PTM">
    <text evidence="8 9">Topaquinone (TPQ) is generated by copper-dependent autoxidation of a specific tyrosyl residue.</text>
</comment>
<keyword evidence="10" id="KW-1133">Transmembrane helix</keyword>
<comment type="similarity">
    <text evidence="2 9">Belongs to the copper/topaquinone oxidase family.</text>
</comment>
<evidence type="ECO:0000256" key="1">
    <source>
        <dbReference type="ARBA" id="ARBA00001935"/>
    </source>
</evidence>
<feature type="active site" description="Proton acceptor" evidence="7">
    <location>
        <position position="423"/>
    </location>
</feature>
<proteinExistence type="inferred from homology"/>
<dbReference type="EC" id="1.4.3.-" evidence="9"/>
<dbReference type="Gene3D" id="2.70.98.20">
    <property type="entry name" value="Copper amine oxidase, catalytic domain"/>
    <property type="match status" value="1"/>
</dbReference>
<keyword evidence="4 7" id="KW-0801">TPQ</keyword>
<feature type="domain" description="Copper amine oxidase catalytic" evidence="11">
    <location>
        <begin position="349"/>
        <end position="728"/>
    </location>
</feature>
<evidence type="ECO:0000256" key="7">
    <source>
        <dbReference type="PIRSR" id="PIRSR600269-50"/>
    </source>
</evidence>
<dbReference type="Pfam" id="PF01179">
    <property type="entry name" value="Cu_amine_oxid"/>
    <property type="match status" value="1"/>
</dbReference>
<dbReference type="EMBL" id="RWJN01000306">
    <property type="protein sequence ID" value="TCD63339.1"/>
    <property type="molecule type" value="Genomic_DNA"/>
</dbReference>